<dbReference type="EMBL" id="CAJNOW010017212">
    <property type="protein sequence ID" value="CAF1655836.1"/>
    <property type="molecule type" value="Genomic_DNA"/>
</dbReference>
<dbReference type="Proteomes" id="UP000663834">
    <property type="component" value="Unassembled WGS sequence"/>
</dbReference>
<reference evidence="1" key="1">
    <citation type="submission" date="2021-02" db="EMBL/GenBank/DDBJ databases">
        <authorList>
            <person name="Nowell W R."/>
        </authorList>
    </citation>
    <scope>NUCLEOTIDE SEQUENCE</scope>
</reference>
<dbReference type="AlphaFoldDB" id="A0A816F492"/>
<gene>
    <name evidence="1" type="ORF">KQP761_LOCUS30959</name>
</gene>
<organism evidence="1 2">
    <name type="scientific">Rotaria magnacalcarata</name>
    <dbReference type="NCBI Taxonomy" id="392030"/>
    <lineage>
        <taxon>Eukaryota</taxon>
        <taxon>Metazoa</taxon>
        <taxon>Spiralia</taxon>
        <taxon>Gnathifera</taxon>
        <taxon>Rotifera</taxon>
        <taxon>Eurotatoria</taxon>
        <taxon>Bdelloidea</taxon>
        <taxon>Philodinida</taxon>
        <taxon>Philodinidae</taxon>
        <taxon>Rotaria</taxon>
    </lineage>
</organism>
<sequence>MRLLSAFYRYDKNTYRLWRPLRCRLRCFVYDHPKYYRISPYQYRIRSFENDQPLRPPHFAVVYDRLLIVLSDLAEDENELMEEIHHDIETISLHEVKDQADTENAADGIDDNGSETLIDTQITYESQPSIKRNLTKKEIATTLIILKVQHKLTTRAVSDICRLLRLFHVPNAPKSFAAVKRLVEREASDNMKPDILHICHQCNNVYKDVCDDVKCQQNDRELQSAIFLKFPIKDQIQSILATERNFVLHFESPV</sequence>
<proteinExistence type="predicted"/>
<evidence type="ECO:0000313" key="2">
    <source>
        <dbReference type="Proteomes" id="UP000663834"/>
    </source>
</evidence>
<comment type="caution">
    <text evidence="1">The sequence shown here is derived from an EMBL/GenBank/DDBJ whole genome shotgun (WGS) entry which is preliminary data.</text>
</comment>
<dbReference type="OrthoDB" id="10026722at2759"/>
<protein>
    <submittedName>
        <fullName evidence="1">Uncharacterized protein</fullName>
    </submittedName>
</protein>
<evidence type="ECO:0000313" key="1">
    <source>
        <dbReference type="EMBL" id="CAF1655836.1"/>
    </source>
</evidence>
<accession>A0A816F492</accession>
<name>A0A816F492_9BILA</name>